<dbReference type="RefSeq" id="WP_237384130.1">
    <property type="nucleotide sequence ID" value="NZ_CP071793.1"/>
</dbReference>
<dbReference type="EMBL" id="CP071793">
    <property type="protein sequence ID" value="QTD54031.1"/>
    <property type="molecule type" value="Genomic_DNA"/>
</dbReference>
<accession>A0A8A4TXT3</accession>
<reference evidence="2" key="1">
    <citation type="submission" date="2021-03" db="EMBL/GenBank/DDBJ databases">
        <title>Acanthopleuribacteraceae sp. M133.</title>
        <authorList>
            <person name="Wang G."/>
        </authorList>
    </citation>
    <scope>NUCLEOTIDE SEQUENCE</scope>
    <source>
        <strain evidence="2">M133</strain>
    </source>
</reference>
<feature type="transmembrane region" description="Helical" evidence="1">
    <location>
        <begin position="40"/>
        <end position="59"/>
    </location>
</feature>
<dbReference type="Proteomes" id="UP000663929">
    <property type="component" value="Chromosome"/>
</dbReference>
<evidence type="ECO:0000313" key="2">
    <source>
        <dbReference type="EMBL" id="QTD54031.1"/>
    </source>
</evidence>
<proteinExistence type="predicted"/>
<keyword evidence="1" id="KW-0472">Membrane</keyword>
<sequence>MSQAVVNGLKRAGKGVGSGLSVAGKKIFSILPRGAAGAKLLVLILALLLVAGFAVGWYWSRAPKQFDVRANAAQMAGQQAGLVTGSVTTSTLIQVTDTLLRKPGGYLSNDISPPSVFLDDMPSWEFGVLVQVRDLSRSLRNDLTRSRSQSLENAELAQAEPLFNYDNRSWMLPSSESQYRKGVAEMRNFLRKLSEQNHQDAQFYARADNLRDYLSIVEKRLGSLSQRLSAAVGPSRVNVDLGGDRQATQSTQVPESQVHKTPWLQVDNVFFEARGSCWALIHFLRAIEVDFADVLEDKNAKVLVQQIVRELEATQQTVWSPMILNGSGFGFFANHSLVMASYVSRANAGLIDLRSLLTDG</sequence>
<organism evidence="2 3">
    <name type="scientific">Sulfidibacter corallicola</name>
    <dbReference type="NCBI Taxonomy" id="2818388"/>
    <lineage>
        <taxon>Bacteria</taxon>
        <taxon>Pseudomonadati</taxon>
        <taxon>Acidobacteriota</taxon>
        <taxon>Holophagae</taxon>
        <taxon>Acanthopleuribacterales</taxon>
        <taxon>Acanthopleuribacteraceae</taxon>
        <taxon>Sulfidibacter</taxon>
    </lineage>
</organism>
<protein>
    <submittedName>
        <fullName evidence="2">DUF2333 family protein</fullName>
    </submittedName>
</protein>
<dbReference type="AlphaFoldDB" id="A0A8A4TXT3"/>
<dbReference type="PIRSF" id="PIRSF029693">
    <property type="entry name" value="UCP029693"/>
    <property type="match status" value="1"/>
</dbReference>
<keyword evidence="1" id="KW-0812">Transmembrane</keyword>
<evidence type="ECO:0000313" key="3">
    <source>
        <dbReference type="Proteomes" id="UP000663929"/>
    </source>
</evidence>
<evidence type="ECO:0000256" key="1">
    <source>
        <dbReference type="SAM" id="Phobius"/>
    </source>
</evidence>
<keyword evidence="3" id="KW-1185">Reference proteome</keyword>
<name>A0A8A4TXT3_SULCO</name>
<dbReference type="Pfam" id="PF10095">
    <property type="entry name" value="DUF2333"/>
    <property type="match status" value="1"/>
</dbReference>
<dbReference type="KEGG" id="scor:J3U87_16415"/>
<dbReference type="InterPro" id="IPR016936">
    <property type="entry name" value="UCP029693"/>
</dbReference>
<gene>
    <name evidence="2" type="ORF">J3U87_16415</name>
</gene>
<keyword evidence="1" id="KW-1133">Transmembrane helix</keyword>